<feature type="transmembrane region" description="Helical" evidence="1">
    <location>
        <begin position="70"/>
        <end position="88"/>
    </location>
</feature>
<feature type="transmembrane region" description="Helical" evidence="1">
    <location>
        <begin position="191"/>
        <end position="209"/>
    </location>
</feature>
<dbReference type="AlphaFoldDB" id="A0A9X1S526"/>
<dbReference type="Proteomes" id="UP001139354">
    <property type="component" value="Unassembled WGS sequence"/>
</dbReference>
<dbReference type="RefSeq" id="WP_229386064.1">
    <property type="nucleotide sequence ID" value="NZ_JAGTTN010000009.1"/>
</dbReference>
<evidence type="ECO:0000313" key="2">
    <source>
        <dbReference type="EMBL" id="MCC2034062.1"/>
    </source>
</evidence>
<dbReference type="EMBL" id="JAGTTN010000009">
    <property type="protein sequence ID" value="MCC2034062.1"/>
    <property type="molecule type" value="Genomic_DNA"/>
</dbReference>
<feature type="transmembrane region" description="Helical" evidence="1">
    <location>
        <begin position="368"/>
        <end position="390"/>
    </location>
</feature>
<organism evidence="2 3">
    <name type="scientific">Microbacterium allomyrinae</name>
    <dbReference type="NCBI Taxonomy" id="2830666"/>
    <lineage>
        <taxon>Bacteria</taxon>
        <taxon>Bacillati</taxon>
        <taxon>Actinomycetota</taxon>
        <taxon>Actinomycetes</taxon>
        <taxon>Micrococcales</taxon>
        <taxon>Microbacteriaceae</taxon>
        <taxon>Microbacterium</taxon>
    </lineage>
</organism>
<feature type="transmembrane region" description="Helical" evidence="1">
    <location>
        <begin position="108"/>
        <end position="130"/>
    </location>
</feature>
<feature type="transmembrane region" description="Helical" evidence="1">
    <location>
        <begin position="45"/>
        <end position="63"/>
    </location>
</feature>
<feature type="transmembrane region" description="Helical" evidence="1">
    <location>
        <begin position="432"/>
        <end position="450"/>
    </location>
</feature>
<name>A0A9X1S526_9MICO</name>
<protein>
    <recommendedName>
        <fullName evidence="4">O-antigen polysaccharide polymerase Wzy</fullName>
    </recommendedName>
</protein>
<feature type="transmembrane region" description="Helical" evidence="1">
    <location>
        <begin position="151"/>
        <end position="171"/>
    </location>
</feature>
<feature type="transmembrane region" description="Helical" evidence="1">
    <location>
        <begin position="237"/>
        <end position="252"/>
    </location>
</feature>
<feature type="transmembrane region" description="Helical" evidence="1">
    <location>
        <begin position="402"/>
        <end position="420"/>
    </location>
</feature>
<feature type="transmembrane region" description="Helical" evidence="1">
    <location>
        <begin position="259"/>
        <end position="279"/>
    </location>
</feature>
<keyword evidence="1" id="KW-0472">Membrane</keyword>
<reference evidence="2" key="1">
    <citation type="submission" date="2021-04" db="EMBL/GenBank/DDBJ databases">
        <title>Microbacterium tenobrionis sp. nov. and Microbacterium allomyrinae sp. nov., isolated from larvae of Tenobrio molitor and Allomyrina dichotoma, respectively.</title>
        <authorList>
            <person name="Lee S.D."/>
        </authorList>
    </citation>
    <scope>NUCLEOTIDE SEQUENCE</scope>
    <source>
        <strain evidence="2">BWT-G7</strain>
    </source>
</reference>
<keyword evidence="1" id="KW-1133">Transmembrane helix</keyword>
<sequence length="463" mass="49138">MATIIRPGAGPKARAQSAVPLMVGLVLVIAVCAATFADVRYAPVLPYALAYVAIVAATWRRLAPVALSPAFYLSAYLCVVAVLGVSVGDQLSGAGGTGFTDFLLDPAISARTASALFVAASLCLIGAALVRRRPSHIAIGDLLDLGDLSKYAKWFLLIGVVELAVLAYIVGINEIFERDSRLLGRGTNIETIVSMLAVAVLVLVGIAFFTSKGALRFLSLVLILGFIAYFVSMGSRRLALVPLLLLLAYVFARRGKLSVIPVVIAAVGAVVTLALPLHFRGQASHGLLPYMASLSSFSLSPEMLATSLNNFVAGFKITAVTGFQSAKIPTEALPISLSPLDGNVVGWYEVAPLLRINRYTPYSAIGELINYGSLVFVVILLGLGIVLGFSQVLNDKLLTSPLGRLVAILALGLIFMFVIQSSQYNLRSVVRYIYLALGAQVIGVVLVYANRALHRREGSRATT</sequence>
<evidence type="ECO:0000256" key="1">
    <source>
        <dbReference type="SAM" id="Phobius"/>
    </source>
</evidence>
<gene>
    <name evidence="2" type="ORF">KEC57_17885</name>
</gene>
<keyword evidence="1" id="KW-0812">Transmembrane</keyword>
<feature type="transmembrane region" description="Helical" evidence="1">
    <location>
        <begin position="21"/>
        <end position="39"/>
    </location>
</feature>
<comment type="caution">
    <text evidence="2">The sequence shown here is derived from an EMBL/GenBank/DDBJ whole genome shotgun (WGS) entry which is preliminary data.</text>
</comment>
<feature type="transmembrane region" description="Helical" evidence="1">
    <location>
        <begin position="214"/>
        <end position="231"/>
    </location>
</feature>
<proteinExistence type="predicted"/>
<evidence type="ECO:0000313" key="3">
    <source>
        <dbReference type="Proteomes" id="UP001139354"/>
    </source>
</evidence>
<evidence type="ECO:0008006" key="4">
    <source>
        <dbReference type="Google" id="ProtNLM"/>
    </source>
</evidence>
<keyword evidence="3" id="KW-1185">Reference proteome</keyword>
<accession>A0A9X1S526</accession>